<dbReference type="SMART" id="SM00177">
    <property type="entry name" value="ARF"/>
    <property type="match status" value="1"/>
</dbReference>
<dbReference type="InterPro" id="IPR006689">
    <property type="entry name" value="Small_GTPase_ARF/SAR"/>
</dbReference>
<dbReference type="OrthoDB" id="427186at2759"/>
<dbReference type="PROSITE" id="PS51417">
    <property type="entry name" value="ARF"/>
    <property type="match status" value="1"/>
</dbReference>
<dbReference type="SUPFAM" id="SSF52540">
    <property type="entry name" value="P-loop containing nucleoside triphosphate hydrolases"/>
    <property type="match status" value="1"/>
</dbReference>
<dbReference type="InterPro" id="IPR027417">
    <property type="entry name" value="P-loop_NTPase"/>
</dbReference>
<sequence length="315" mass="34962">MLRQFIDRCFPSKGGHAVTFMGLDYAGKTTLLYLLKLNQVIPTISTIGFNVETVDVPLPGRRRRRLTCWDAGTGCGIHGVYPLLRMFVETSTGVIWVVDSTDRERIDESVETFSSLLIGVTNSALPILILATKQDLSGTMSVDEIRVKFARAISGRNALIFGAALVQPDAIAALSAAFEWFITVIETPSTTSASKSPPVTPGSPDPLELDKKLSAWLARTETDTPPEEFIAQFLSAKLSTWDHYTHIRIAYVILTTYGRQKGKDMIFDGIENFIAQSPIASGRTYHVTMTYFWIQLGYTQYALFQRIKSVGNHAR</sequence>
<dbReference type="InterPro" id="IPR024156">
    <property type="entry name" value="Small_GTPase_ARF"/>
</dbReference>
<dbReference type="Gene3D" id="3.40.50.300">
    <property type="entry name" value="P-loop containing nucleotide triphosphate hydrolases"/>
    <property type="match status" value="1"/>
</dbReference>
<dbReference type="GO" id="GO:0003924">
    <property type="term" value="F:GTPase activity"/>
    <property type="evidence" value="ECO:0007669"/>
    <property type="project" value="InterPro"/>
</dbReference>
<evidence type="ECO:0000256" key="3">
    <source>
        <dbReference type="PIRSR" id="PIRSR606689-1"/>
    </source>
</evidence>
<gene>
    <name evidence="5" type="ORF">ARMOST_00181</name>
</gene>
<keyword evidence="4" id="KW-0479">Metal-binding</keyword>
<evidence type="ECO:0000256" key="1">
    <source>
        <dbReference type="ARBA" id="ARBA00022741"/>
    </source>
</evidence>
<dbReference type="OMA" id="HVTMTYF"/>
<protein>
    <recommendedName>
        <fullName evidence="7">ADP-ribosylation factor</fullName>
    </recommendedName>
</protein>
<accession>A0A284QKF2</accession>
<feature type="binding site" evidence="4">
    <location>
        <position position="46"/>
    </location>
    <ligand>
        <name>Mg(2+)</name>
        <dbReference type="ChEBI" id="CHEBI:18420"/>
    </ligand>
</feature>
<evidence type="ECO:0000313" key="5">
    <source>
        <dbReference type="EMBL" id="SJK96932.1"/>
    </source>
</evidence>
<dbReference type="STRING" id="47428.A0A284QKF2"/>
<name>A0A284QKF2_ARMOS</name>
<keyword evidence="4" id="KW-0460">Magnesium</keyword>
<keyword evidence="1 3" id="KW-0547">Nucleotide-binding</keyword>
<evidence type="ECO:0000256" key="2">
    <source>
        <dbReference type="ARBA" id="ARBA00023134"/>
    </source>
</evidence>
<dbReference type="AlphaFoldDB" id="A0A284QKF2"/>
<dbReference type="PANTHER" id="PTHR11711">
    <property type="entry name" value="ADP RIBOSYLATION FACTOR-RELATED"/>
    <property type="match status" value="1"/>
</dbReference>
<evidence type="ECO:0008006" key="7">
    <source>
        <dbReference type="Google" id="ProtNLM"/>
    </source>
</evidence>
<dbReference type="Proteomes" id="UP000219338">
    <property type="component" value="Unassembled WGS sequence"/>
</dbReference>
<organism evidence="5 6">
    <name type="scientific">Armillaria ostoyae</name>
    <name type="common">Armillaria root rot fungus</name>
    <dbReference type="NCBI Taxonomy" id="47428"/>
    <lineage>
        <taxon>Eukaryota</taxon>
        <taxon>Fungi</taxon>
        <taxon>Dikarya</taxon>
        <taxon>Basidiomycota</taxon>
        <taxon>Agaricomycotina</taxon>
        <taxon>Agaricomycetes</taxon>
        <taxon>Agaricomycetidae</taxon>
        <taxon>Agaricales</taxon>
        <taxon>Marasmiineae</taxon>
        <taxon>Physalacriaceae</taxon>
        <taxon>Armillaria</taxon>
    </lineage>
</organism>
<evidence type="ECO:0000256" key="4">
    <source>
        <dbReference type="PIRSR" id="PIRSR606689-2"/>
    </source>
</evidence>
<evidence type="ECO:0000313" key="6">
    <source>
        <dbReference type="Proteomes" id="UP000219338"/>
    </source>
</evidence>
<feature type="binding site" evidence="3">
    <location>
        <begin position="22"/>
        <end position="29"/>
    </location>
    <ligand>
        <name>GTP</name>
        <dbReference type="ChEBI" id="CHEBI:37565"/>
    </ligand>
</feature>
<feature type="binding site" evidence="4">
    <location>
        <position position="29"/>
    </location>
    <ligand>
        <name>Mg(2+)</name>
        <dbReference type="ChEBI" id="CHEBI:18420"/>
    </ligand>
</feature>
<proteinExistence type="predicted"/>
<dbReference type="EMBL" id="FUEG01000001">
    <property type="protein sequence ID" value="SJK96932.1"/>
    <property type="molecule type" value="Genomic_DNA"/>
</dbReference>
<keyword evidence="2 3" id="KW-0342">GTP-binding</keyword>
<dbReference type="Pfam" id="PF00025">
    <property type="entry name" value="Arf"/>
    <property type="match status" value="1"/>
</dbReference>
<dbReference type="GO" id="GO:0046872">
    <property type="term" value="F:metal ion binding"/>
    <property type="evidence" value="ECO:0007669"/>
    <property type="project" value="UniProtKB-KW"/>
</dbReference>
<dbReference type="SMART" id="SM00178">
    <property type="entry name" value="SAR"/>
    <property type="match status" value="1"/>
</dbReference>
<dbReference type="GO" id="GO:0005525">
    <property type="term" value="F:GTP binding"/>
    <property type="evidence" value="ECO:0007669"/>
    <property type="project" value="UniProtKB-KW"/>
</dbReference>
<reference evidence="6" key="1">
    <citation type="journal article" date="2017" name="Nat. Ecol. Evol.">
        <title>Genome expansion and lineage-specific genetic innovations in the forest pathogenic fungi Armillaria.</title>
        <authorList>
            <person name="Sipos G."/>
            <person name="Prasanna A.N."/>
            <person name="Walter M.C."/>
            <person name="O'Connor E."/>
            <person name="Balint B."/>
            <person name="Krizsan K."/>
            <person name="Kiss B."/>
            <person name="Hess J."/>
            <person name="Varga T."/>
            <person name="Slot J."/>
            <person name="Riley R."/>
            <person name="Boka B."/>
            <person name="Rigling D."/>
            <person name="Barry K."/>
            <person name="Lee J."/>
            <person name="Mihaltcheva S."/>
            <person name="LaButti K."/>
            <person name="Lipzen A."/>
            <person name="Waldron R."/>
            <person name="Moloney N.M."/>
            <person name="Sperisen C."/>
            <person name="Kredics L."/>
            <person name="Vagvoelgyi C."/>
            <person name="Patrignani A."/>
            <person name="Fitzpatrick D."/>
            <person name="Nagy I."/>
            <person name="Doyle S."/>
            <person name="Anderson J.B."/>
            <person name="Grigoriev I.V."/>
            <person name="Gueldener U."/>
            <person name="Muensterkoetter M."/>
            <person name="Nagy L.G."/>
        </authorList>
    </citation>
    <scope>NUCLEOTIDE SEQUENCE [LARGE SCALE GENOMIC DNA]</scope>
    <source>
        <strain evidence="6">C18/9</strain>
    </source>
</reference>
<keyword evidence="6" id="KW-1185">Reference proteome</keyword>